<keyword evidence="3" id="KW-1185">Reference proteome</keyword>
<dbReference type="AlphaFoldDB" id="A0A653BHI0"/>
<dbReference type="EMBL" id="CAACVG010001204">
    <property type="protein sequence ID" value="VEN35046.1"/>
    <property type="molecule type" value="Genomic_DNA"/>
</dbReference>
<feature type="compositionally biased region" description="Polar residues" evidence="1">
    <location>
        <begin position="124"/>
        <end position="135"/>
    </location>
</feature>
<evidence type="ECO:0000313" key="2">
    <source>
        <dbReference type="EMBL" id="VEN35046.1"/>
    </source>
</evidence>
<evidence type="ECO:0000256" key="1">
    <source>
        <dbReference type="SAM" id="MobiDB-lite"/>
    </source>
</evidence>
<reference evidence="2 3" key="1">
    <citation type="submission" date="2019-01" db="EMBL/GenBank/DDBJ databases">
        <authorList>
            <person name="Sayadi A."/>
        </authorList>
    </citation>
    <scope>NUCLEOTIDE SEQUENCE [LARGE SCALE GENOMIC DNA]</scope>
</reference>
<organism evidence="2 3">
    <name type="scientific">Callosobruchus maculatus</name>
    <name type="common">Southern cowpea weevil</name>
    <name type="synonym">Pulse bruchid</name>
    <dbReference type="NCBI Taxonomy" id="64391"/>
    <lineage>
        <taxon>Eukaryota</taxon>
        <taxon>Metazoa</taxon>
        <taxon>Ecdysozoa</taxon>
        <taxon>Arthropoda</taxon>
        <taxon>Hexapoda</taxon>
        <taxon>Insecta</taxon>
        <taxon>Pterygota</taxon>
        <taxon>Neoptera</taxon>
        <taxon>Endopterygota</taxon>
        <taxon>Coleoptera</taxon>
        <taxon>Polyphaga</taxon>
        <taxon>Cucujiformia</taxon>
        <taxon>Chrysomeloidea</taxon>
        <taxon>Chrysomelidae</taxon>
        <taxon>Bruchinae</taxon>
        <taxon>Bruchini</taxon>
        <taxon>Callosobruchus</taxon>
    </lineage>
</organism>
<evidence type="ECO:0000313" key="3">
    <source>
        <dbReference type="Proteomes" id="UP000410492"/>
    </source>
</evidence>
<sequence length="172" mass="18705">MTDPSDPAAAARHFRTVTVLPVHVTYDKHQVPVVKAEQPTKMASTVGAAPTKLPLLPMKEPRMHTVRGNWTQPQQQQSAGGPTHHPHRPMKVVYDGISKKPLPASATPPPNPPLPPPPTMNMSINLTTKVYSNSARCKDEKKSASGLQQKTSRSFSPRGTAPAVTIQPKYLQ</sequence>
<dbReference type="Proteomes" id="UP000410492">
    <property type="component" value="Unassembled WGS sequence"/>
</dbReference>
<feature type="region of interest" description="Disordered" evidence="1">
    <location>
        <begin position="70"/>
        <end position="172"/>
    </location>
</feature>
<feature type="compositionally biased region" description="Polar residues" evidence="1">
    <location>
        <begin position="70"/>
        <end position="80"/>
    </location>
</feature>
<feature type="compositionally biased region" description="Polar residues" evidence="1">
    <location>
        <begin position="145"/>
        <end position="157"/>
    </location>
</feature>
<accession>A0A653BHI0</accession>
<proteinExistence type="predicted"/>
<feature type="compositionally biased region" description="Pro residues" evidence="1">
    <location>
        <begin position="106"/>
        <end position="119"/>
    </location>
</feature>
<name>A0A653BHI0_CALMS</name>
<protein>
    <submittedName>
        <fullName evidence="2">Uncharacterized protein</fullName>
    </submittedName>
</protein>
<gene>
    <name evidence="2" type="ORF">CALMAC_LOCUS1055</name>
</gene>